<evidence type="ECO:0000256" key="2">
    <source>
        <dbReference type="ARBA" id="ARBA00022603"/>
    </source>
</evidence>
<keyword evidence="3" id="KW-0808">Transferase</keyword>
<evidence type="ECO:0000313" key="5">
    <source>
        <dbReference type="EMBL" id="KAK7942447.1"/>
    </source>
</evidence>
<dbReference type="Pfam" id="PF08241">
    <property type="entry name" value="Methyltransf_11"/>
    <property type="match status" value="1"/>
</dbReference>
<dbReference type="EMBL" id="JAQQWE010000008">
    <property type="protein sequence ID" value="KAK7942447.1"/>
    <property type="molecule type" value="Genomic_DNA"/>
</dbReference>
<reference evidence="5 6" key="1">
    <citation type="submission" date="2023-01" db="EMBL/GenBank/DDBJ databases">
        <title>Analysis of 21 Apiospora genomes using comparative genomics revels a genus with tremendous synthesis potential of carbohydrate active enzymes and secondary metabolites.</title>
        <authorList>
            <person name="Sorensen T."/>
        </authorList>
    </citation>
    <scope>NUCLEOTIDE SEQUENCE [LARGE SCALE GENOMIC DNA]</scope>
    <source>
        <strain evidence="5 6">CBS 24483</strain>
    </source>
</reference>
<evidence type="ECO:0000256" key="1">
    <source>
        <dbReference type="ARBA" id="ARBA00008361"/>
    </source>
</evidence>
<comment type="similarity">
    <text evidence="1">Belongs to the methyltransferase superfamily.</text>
</comment>
<dbReference type="CDD" id="cd02440">
    <property type="entry name" value="AdoMet_MTases"/>
    <property type="match status" value="1"/>
</dbReference>
<dbReference type="GeneID" id="92080844"/>
<gene>
    <name evidence="5" type="ORF">PG986_011560</name>
</gene>
<evidence type="ECO:0000256" key="3">
    <source>
        <dbReference type="ARBA" id="ARBA00022679"/>
    </source>
</evidence>
<dbReference type="Gene3D" id="3.40.50.150">
    <property type="entry name" value="Vaccinia Virus protein VP39"/>
    <property type="match status" value="1"/>
</dbReference>
<dbReference type="InterPro" id="IPR013216">
    <property type="entry name" value="Methyltransf_11"/>
</dbReference>
<keyword evidence="6" id="KW-1185">Reference proteome</keyword>
<feature type="domain" description="Methyltransferase type 11" evidence="4">
    <location>
        <begin position="50"/>
        <end position="144"/>
    </location>
</feature>
<dbReference type="InterPro" id="IPR029063">
    <property type="entry name" value="SAM-dependent_MTases_sf"/>
</dbReference>
<evidence type="ECO:0000259" key="4">
    <source>
        <dbReference type="Pfam" id="PF08241"/>
    </source>
</evidence>
<dbReference type="PANTHER" id="PTHR44942:SF4">
    <property type="entry name" value="METHYLTRANSFERASE TYPE 11 DOMAIN-CONTAINING PROTEIN"/>
    <property type="match status" value="1"/>
</dbReference>
<accession>A0ABR1PXI2</accession>
<comment type="caution">
    <text evidence="5">The sequence shown here is derived from an EMBL/GenBank/DDBJ whole genome shotgun (WGS) entry which is preliminary data.</text>
</comment>
<name>A0ABR1PXI2_9PEZI</name>
<keyword evidence="2" id="KW-0489">Methyltransferase</keyword>
<dbReference type="RefSeq" id="XP_066694478.1">
    <property type="nucleotide sequence ID" value="XM_066847782.1"/>
</dbReference>
<dbReference type="PANTHER" id="PTHR44942">
    <property type="entry name" value="METHYLTRANSF_11 DOMAIN-CONTAINING PROTEIN"/>
    <property type="match status" value="1"/>
</dbReference>
<dbReference type="InterPro" id="IPR051052">
    <property type="entry name" value="Diverse_substrate_MTase"/>
</dbReference>
<dbReference type="SUPFAM" id="SSF53335">
    <property type="entry name" value="S-adenosyl-L-methionine-dependent methyltransferases"/>
    <property type="match status" value="1"/>
</dbReference>
<organism evidence="5 6">
    <name type="scientific">Apiospora aurea</name>
    <dbReference type="NCBI Taxonomy" id="335848"/>
    <lineage>
        <taxon>Eukaryota</taxon>
        <taxon>Fungi</taxon>
        <taxon>Dikarya</taxon>
        <taxon>Ascomycota</taxon>
        <taxon>Pezizomycotina</taxon>
        <taxon>Sordariomycetes</taxon>
        <taxon>Xylariomycetidae</taxon>
        <taxon>Amphisphaeriales</taxon>
        <taxon>Apiosporaceae</taxon>
        <taxon>Apiospora</taxon>
    </lineage>
</organism>
<proteinExistence type="inferred from homology"/>
<dbReference type="Proteomes" id="UP001391051">
    <property type="component" value="Unassembled WGS sequence"/>
</dbReference>
<evidence type="ECO:0000313" key="6">
    <source>
        <dbReference type="Proteomes" id="UP001391051"/>
    </source>
</evidence>
<protein>
    <recommendedName>
        <fullName evidence="4">Methyltransferase type 11 domain-containing protein</fullName>
    </recommendedName>
</protein>
<sequence>MGGPGNLLFAQDETFWDTYLKGRPKPPDAFFDRIFTYHETHSGQFGTVHDVGAGNGPYAPRLRSRFAHVIVSDIVPANVELARARLSGLDGFTFRAAKLEDEADDVPPGSVDMIFATNVMHFPDRQDAAVAAVARQLRPGGTFAAATFGPARFHDPETQDLWDRISREGGRRLLGAADDPETTAKIMARTRGTYNRVHLNMRHGGIQPILPPEAAHLATDPDFTGPDDVETFEEEEGWGFEMDLAGVKEHFGSFPFVSNFPGAFKELYEELDALLSDGRRVGGTFLPRSF</sequence>